<dbReference type="Proteomes" id="UP001199469">
    <property type="component" value="Unassembled WGS sequence"/>
</dbReference>
<dbReference type="InterPro" id="IPR011330">
    <property type="entry name" value="Glyco_hydro/deAcase_b/a-brl"/>
</dbReference>
<evidence type="ECO:0000313" key="3">
    <source>
        <dbReference type="Proteomes" id="UP001199469"/>
    </source>
</evidence>
<dbReference type="PANTHER" id="PTHR10587">
    <property type="entry name" value="GLYCOSYL TRANSFERASE-RELATED"/>
    <property type="match status" value="1"/>
</dbReference>
<evidence type="ECO:0000259" key="1">
    <source>
        <dbReference type="PROSITE" id="PS51677"/>
    </source>
</evidence>
<dbReference type="InterPro" id="IPR050248">
    <property type="entry name" value="Polysacc_deacetylase_ArnD"/>
</dbReference>
<evidence type="ECO:0000313" key="2">
    <source>
        <dbReference type="EMBL" id="MCD2194934.1"/>
    </source>
</evidence>
<dbReference type="Gene3D" id="3.20.20.370">
    <property type="entry name" value="Glycoside hydrolase/deacetylase"/>
    <property type="match status" value="1"/>
</dbReference>
<dbReference type="InterPro" id="IPR002509">
    <property type="entry name" value="NODB_dom"/>
</dbReference>
<dbReference type="SUPFAM" id="SSF88713">
    <property type="entry name" value="Glycoside hydrolase/deacetylase"/>
    <property type="match status" value="1"/>
</dbReference>
<organism evidence="2 3">
    <name type="scientific">Actinomycetospora endophytica</name>
    <dbReference type="NCBI Taxonomy" id="2291215"/>
    <lineage>
        <taxon>Bacteria</taxon>
        <taxon>Bacillati</taxon>
        <taxon>Actinomycetota</taxon>
        <taxon>Actinomycetes</taxon>
        <taxon>Pseudonocardiales</taxon>
        <taxon>Pseudonocardiaceae</taxon>
        <taxon>Actinomycetospora</taxon>
    </lineage>
</organism>
<protein>
    <submittedName>
        <fullName evidence="2">Polysaccharide deacetylase family protein</fullName>
    </submittedName>
</protein>
<dbReference type="EMBL" id="JAJNDB010000003">
    <property type="protein sequence ID" value="MCD2194934.1"/>
    <property type="molecule type" value="Genomic_DNA"/>
</dbReference>
<dbReference type="PROSITE" id="PS51677">
    <property type="entry name" value="NODB"/>
    <property type="match status" value="1"/>
</dbReference>
<feature type="domain" description="NodB homology" evidence="1">
    <location>
        <begin position="66"/>
        <end position="247"/>
    </location>
</feature>
<dbReference type="PANTHER" id="PTHR10587:SF137">
    <property type="entry name" value="4-DEOXY-4-FORMAMIDO-L-ARABINOSE-PHOSPHOUNDECAPRENOL DEFORMYLASE ARND-RELATED"/>
    <property type="match status" value="1"/>
</dbReference>
<dbReference type="CDD" id="cd10917">
    <property type="entry name" value="CE4_NodB_like_6s_7s"/>
    <property type="match status" value="1"/>
</dbReference>
<keyword evidence="3" id="KW-1185">Reference proteome</keyword>
<sequence>MSRWAGLWAVVGLVVGVASVVLLDRGPATTLAAGPVVVVPVDAAAAAPARPRPSGGLLSVARPGGKVVALTFDDGPAADTPRILDVLARNDVTATFCEIGQQARARPDLVRRVVAAGHRLCNHTITHDPAIGTRTPAVMDTQLRASRDMLVSASGGADVDYFRAPEGRWTPTLLSRSAQAGMQPLGWTVDTRDWTRPGTAAIVASVERGVRPGAIILFHDGGGPRGQTVQALQQLIPRLRAQGYSFVFPS</sequence>
<comment type="caution">
    <text evidence="2">The sequence shown here is derived from an EMBL/GenBank/DDBJ whole genome shotgun (WGS) entry which is preliminary data.</text>
</comment>
<reference evidence="2 3" key="1">
    <citation type="submission" date="2021-11" db="EMBL/GenBank/DDBJ databases">
        <title>Draft genome sequence of Actinomycetospora sp. SF1 isolated from the rhizosphere soil.</title>
        <authorList>
            <person name="Duangmal K."/>
            <person name="Chantavorakit T."/>
        </authorList>
    </citation>
    <scope>NUCLEOTIDE SEQUENCE [LARGE SCALE GENOMIC DNA]</scope>
    <source>
        <strain evidence="2 3">TBRC 5722</strain>
    </source>
</reference>
<name>A0ABS8PD56_9PSEU</name>
<accession>A0ABS8PD56</accession>
<dbReference type="RefSeq" id="WP_230735519.1">
    <property type="nucleotide sequence ID" value="NZ_JAJNDB010000003.1"/>
</dbReference>
<dbReference type="Pfam" id="PF01522">
    <property type="entry name" value="Polysacc_deac_1"/>
    <property type="match status" value="1"/>
</dbReference>
<gene>
    <name evidence="2" type="ORF">LQ327_16295</name>
</gene>
<proteinExistence type="predicted"/>